<evidence type="ECO:0000256" key="1">
    <source>
        <dbReference type="SAM" id="SignalP"/>
    </source>
</evidence>
<organism evidence="3 4">
    <name type="scientific">Pelagibacterium flavum</name>
    <dbReference type="NCBI Taxonomy" id="2984530"/>
    <lineage>
        <taxon>Bacteria</taxon>
        <taxon>Pseudomonadati</taxon>
        <taxon>Pseudomonadota</taxon>
        <taxon>Alphaproteobacteria</taxon>
        <taxon>Hyphomicrobiales</taxon>
        <taxon>Devosiaceae</taxon>
        <taxon>Pelagibacterium</taxon>
    </lineage>
</organism>
<dbReference type="PANTHER" id="PTHR43433:SF5">
    <property type="entry name" value="AB HYDROLASE-1 DOMAIN-CONTAINING PROTEIN"/>
    <property type="match status" value="1"/>
</dbReference>
<feature type="domain" description="AB hydrolase-1" evidence="2">
    <location>
        <begin position="65"/>
        <end position="202"/>
    </location>
</feature>
<protein>
    <submittedName>
        <fullName evidence="3">Alpha/beta hydrolase</fullName>
    </submittedName>
</protein>
<dbReference type="InterPro" id="IPR000073">
    <property type="entry name" value="AB_hydrolase_1"/>
</dbReference>
<evidence type="ECO:0000313" key="4">
    <source>
        <dbReference type="Proteomes" id="UP001163882"/>
    </source>
</evidence>
<dbReference type="PANTHER" id="PTHR43433">
    <property type="entry name" value="HYDROLASE, ALPHA/BETA FOLD FAMILY PROTEIN"/>
    <property type="match status" value="1"/>
</dbReference>
<keyword evidence="1" id="KW-0732">Signal</keyword>
<proteinExistence type="predicted"/>
<dbReference type="Pfam" id="PF00561">
    <property type="entry name" value="Abhydrolase_1"/>
    <property type="match status" value="1"/>
</dbReference>
<dbReference type="InterPro" id="IPR050471">
    <property type="entry name" value="AB_hydrolase"/>
</dbReference>
<dbReference type="Gene3D" id="3.40.50.1820">
    <property type="entry name" value="alpha/beta hydrolase"/>
    <property type="match status" value="1"/>
</dbReference>
<gene>
    <name evidence="3" type="ORF">OF122_15645</name>
</gene>
<name>A0ABY6IQ61_9HYPH</name>
<evidence type="ECO:0000259" key="2">
    <source>
        <dbReference type="Pfam" id="PF00561"/>
    </source>
</evidence>
<reference evidence="3" key="1">
    <citation type="submission" date="2022-10" db="EMBL/GenBank/DDBJ databases">
        <title>YIM 151497 complete genome.</title>
        <authorList>
            <person name="Chen X."/>
        </authorList>
    </citation>
    <scope>NUCLEOTIDE SEQUENCE</scope>
    <source>
        <strain evidence="3">YIM 151497</strain>
    </source>
</reference>
<feature type="chain" id="PRO_5046015224" evidence="1">
    <location>
        <begin position="25"/>
        <end position="323"/>
    </location>
</feature>
<dbReference type="InterPro" id="IPR029058">
    <property type="entry name" value="AB_hydrolase_fold"/>
</dbReference>
<evidence type="ECO:0000313" key="3">
    <source>
        <dbReference type="EMBL" id="UYQ71467.1"/>
    </source>
</evidence>
<dbReference type="RefSeq" id="WP_264225119.1">
    <property type="nucleotide sequence ID" value="NZ_CP107716.1"/>
</dbReference>
<sequence length="323" mass="33650">MRKLRLLAALVGAGLLIGPQSSVAQASAEAPMTPTAEMTMTQSPKTGTLKVPGATLYYESWGHGPMLLIIPGGPQDAGVFADLAHALADRYTVVAYDPRGNSRSTFDGAIQPLDLDIQADDAAALIDALGQGQAYVMGTSGGAHIGLNLAARYPEKVKAVVAHEPPSTMLLEDPAEAIAFDEAVHATYKSEGVEAAMGMFFGAAGMSESPEADAAPDFEMSPEAAETFARVSGNFEYWLAHAMLPLSHYTPDVETLKAGAPRVIVGIGADSRGSPIEELSMALVNALGVVPVTFPGDHTGFEPHADAFAETLHQTFGANQGDS</sequence>
<feature type="signal peptide" evidence="1">
    <location>
        <begin position="1"/>
        <end position="24"/>
    </location>
</feature>
<keyword evidence="4" id="KW-1185">Reference proteome</keyword>
<dbReference type="GO" id="GO:0016787">
    <property type="term" value="F:hydrolase activity"/>
    <property type="evidence" value="ECO:0007669"/>
    <property type="project" value="UniProtKB-KW"/>
</dbReference>
<dbReference type="Proteomes" id="UP001163882">
    <property type="component" value="Chromosome"/>
</dbReference>
<accession>A0ABY6IQ61</accession>
<dbReference type="EMBL" id="CP107716">
    <property type="protein sequence ID" value="UYQ71467.1"/>
    <property type="molecule type" value="Genomic_DNA"/>
</dbReference>
<keyword evidence="3" id="KW-0378">Hydrolase</keyword>
<dbReference type="SUPFAM" id="SSF53474">
    <property type="entry name" value="alpha/beta-Hydrolases"/>
    <property type="match status" value="1"/>
</dbReference>